<evidence type="ECO:0000313" key="1">
    <source>
        <dbReference type="EMBL" id="KAI4301304.1"/>
    </source>
</evidence>
<keyword evidence="2" id="KW-1185">Reference proteome</keyword>
<organism evidence="1 2">
    <name type="scientific">Bauhinia variegata</name>
    <name type="common">Purple orchid tree</name>
    <name type="synonym">Phanera variegata</name>
    <dbReference type="NCBI Taxonomy" id="167791"/>
    <lineage>
        <taxon>Eukaryota</taxon>
        <taxon>Viridiplantae</taxon>
        <taxon>Streptophyta</taxon>
        <taxon>Embryophyta</taxon>
        <taxon>Tracheophyta</taxon>
        <taxon>Spermatophyta</taxon>
        <taxon>Magnoliopsida</taxon>
        <taxon>eudicotyledons</taxon>
        <taxon>Gunneridae</taxon>
        <taxon>Pentapetalae</taxon>
        <taxon>rosids</taxon>
        <taxon>fabids</taxon>
        <taxon>Fabales</taxon>
        <taxon>Fabaceae</taxon>
        <taxon>Cercidoideae</taxon>
        <taxon>Cercideae</taxon>
        <taxon>Bauhiniinae</taxon>
        <taxon>Bauhinia</taxon>
    </lineage>
</organism>
<name>A0ACB9KVZ5_BAUVA</name>
<accession>A0ACB9KVZ5</accession>
<evidence type="ECO:0000313" key="2">
    <source>
        <dbReference type="Proteomes" id="UP000828941"/>
    </source>
</evidence>
<protein>
    <submittedName>
        <fullName evidence="1">Uncharacterized protein</fullName>
    </submittedName>
</protein>
<dbReference type="Proteomes" id="UP000828941">
    <property type="component" value="Chromosome 13"/>
</dbReference>
<proteinExistence type="predicted"/>
<sequence>MNLPDGIQRQRTALDELNIAVFLKRVMLFVLKFAASSMMAYTFKQEVRNMESGQLLTVPPDMAKRQKQHFHHPEQYGSDLILGHNVFIWVGAHIEARDDMIEDQVNQSDPQVLGSNKISASLKEQEQNYTALETRKYICRITNAITILSTLGFNLTLEIIKETVKPSLSLNLDIHEMLGSELCFGCVRGG</sequence>
<comment type="caution">
    <text evidence="1">The sequence shown here is derived from an EMBL/GenBank/DDBJ whole genome shotgun (WGS) entry which is preliminary data.</text>
</comment>
<gene>
    <name evidence="1" type="ORF">L6164_034595</name>
</gene>
<reference evidence="1 2" key="1">
    <citation type="journal article" date="2022" name="DNA Res.">
        <title>Chromosomal-level genome assembly of the orchid tree Bauhinia variegata (Leguminosae; Cercidoideae) supports the allotetraploid origin hypothesis of Bauhinia.</title>
        <authorList>
            <person name="Zhong Y."/>
            <person name="Chen Y."/>
            <person name="Zheng D."/>
            <person name="Pang J."/>
            <person name="Liu Y."/>
            <person name="Luo S."/>
            <person name="Meng S."/>
            <person name="Qian L."/>
            <person name="Wei D."/>
            <person name="Dai S."/>
            <person name="Zhou R."/>
        </authorList>
    </citation>
    <scope>NUCLEOTIDE SEQUENCE [LARGE SCALE GENOMIC DNA]</scope>
    <source>
        <strain evidence="1">BV-YZ2020</strain>
    </source>
</reference>
<dbReference type="EMBL" id="CM039438">
    <property type="protein sequence ID" value="KAI4301304.1"/>
    <property type="molecule type" value="Genomic_DNA"/>
</dbReference>